<keyword evidence="4" id="KW-0560">Oxidoreductase</keyword>
<dbReference type="AlphaFoldDB" id="A0A078AMW1"/>
<dbReference type="GO" id="GO:0020037">
    <property type="term" value="F:heme binding"/>
    <property type="evidence" value="ECO:0007669"/>
    <property type="project" value="InterPro"/>
</dbReference>
<reference evidence="8 9" key="1">
    <citation type="submission" date="2014-06" db="EMBL/GenBank/DDBJ databases">
        <authorList>
            <person name="Swart Estienne"/>
        </authorList>
    </citation>
    <scope>NUCLEOTIDE SEQUENCE [LARGE SCALE GENOMIC DNA]</scope>
    <source>
        <strain evidence="8 9">130c</strain>
    </source>
</reference>
<dbReference type="Proteomes" id="UP000039865">
    <property type="component" value="Unassembled WGS sequence"/>
</dbReference>
<dbReference type="PRINTS" id="PR00463">
    <property type="entry name" value="EP450I"/>
</dbReference>
<dbReference type="EMBL" id="CCKQ01011174">
    <property type="protein sequence ID" value="CDW82712.1"/>
    <property type="molecule type" value="Genomic_DNA"/>
</dbReference>
<evidence type="ECO:0000256" key="2">
    <source>
        <dbReference type="ARBA" id="ARBA00022617"/>
    </source>
</evidence>
<dbReference type="InterPro" id="IPR036396">
    <property type="entry name" value="Cyt_P450_sf"/>
</dbReference>
<dbReference type="InterPro" id="IPR002401">
    <property type="entry name" value="Cyt_P450_E_grp-I"/>
</dbReference>
<dbReference type="PRINTS" id="PR00385">
    <property type="entry name" value="P450"/>
</dbReference>
<evidence type="ECO:0000313" key="8">
    <source>
        <dbReference type="EMBL" id="CDW82712.1"/>
    </source>
</evidence>
<dbReference type="InterPro" id="IPR001128">
    <property type="entry name" value="Cyt_P450"/>
</dbReference>
<dbReference type="PANTHER" id="PTHR24291:SF50">
    <property type="entry name" value="BIFUNCTIONAL ALBAFLAVENONE MONOOXYGENASE_TERPENE SYNTHASE"/>
    <property type="match status" value="1"/>
</dbReference>
<keyword evidence="6" id="KW-0503">Monooxygenase</keyword>
<dbReference type="PANTHER" id="PTHR24291">
    <property type="entry name" value="CYTOCHROME P450 FAMILY 4"/>
    <property type="match status" value="1"/>
</dbReference>
<proteinExistence type="inferred from homology"/>
<comment type="cofactor">
    <cofactor evidence="7">
        <name>heme</name>
        <dbReference type="ChEBI" id="CHEBI:30413"/>
    </cofactor>
</comment>
<dbReference type="InterPro" id="IPR050196">
    <property type="entry name" value="Cytochrome_P450_Monoox"/>
</dbReference>
<sequence>MFALKNQLSKMNEYSDQLFHEYYKSEFKGEEIPDIFLDFRVAEGMIVISNPDILQELLVTKGKYVDKYHRDKKYFQQLVGDSVLFDKSSESQASRRKRLSSAFYKDKMTQNLQIIIRKTFTWIEGIKEDIKNGNNERELNFMINSHILDCILMSVFGETQIKQVFSLIVDDKIQEVSLGVAVSRLFLGMSRKSMKPLRQFTTLFDSLFIGQQEKILEKNVFNFRELLQRLIDERKEKMKDPNFDGADFLTMLLTDDLFKEDESLMKDEIATFILASTLTTTALITNTLYYYEFLPEVKHKLRQEISQTMSSDRSNPIPFDKLKLTPEIWISKLGYDQLQEDWKYLYYLIQETMRIEPPVRSSIPMELNEKIQVCGYTIEKGIPITCSFLLLHRNPLEWQEPTKFIPERFDPESSYFLTPDGKKRKPFSFSPFLGGRRICLGKTFAENIAKCIVPMIVSELEFRFKKDYHYDRKPPKSFAVEINVPINLSPIQRI</sequence>
<evidence type="ECO:0000256" key="5">
    <source>
        <dbReference type="ARBA" id="ARBA00023004"/>
    </source>
</evidence>
<dbReference type="GO" id="GO:0016705">
    <property type="term" value="F:oxidoreductase activity, acting on paired donors, with incorporation or reduction of molecular oxygen"/>
    <property type="evidence" value="ECO:0007669"/>
    <property type="project" value="InterPro"/>
</dbReference>
<name>A0A078AMW1_STYLE</name>
<dbReference type="InParanoid" id="A0A078AMW1"/>
<feature type="binding site" description="axial binding residue" evidence="7">
    <location>
        <position position="439"/>
    </location>
    <ligand>
        <name>heme</name>
        <dbReference type="ChEBI" id="CHEBI:30413"/>
    </ligand>
    <ligandPart>
        <name>Fe</name>
        <dbReference type="ChEBI" id="CHEBI:18248"/>
    </ligandPart>
</feature>
<gene>
    <name evidence="8" type="primary">Contig11160.g11922</name>
    <name evidence="8" type="ORF">STYLEM_11745</name>
</gene>
<evidence type="ECO:0000256" key="3">
    <source>
        <dbReference type="ARBA" id="ARBA00022723"/>
    </source>
</evidence>
<dbReference type="OMA" id="FMFEGDD"/>
<comment type="similarity">
    <text evidence="1">Belongs to the cytochrome P450 family.</text>
</comment>
<dbReference type="GO" id="GO:0004497">
    <property type="term" value="F:monooxygenase activity"/>
    <property type="evidence" value="ECO:0007669"/>
    <property type="project" value="UniProtKB-KW"/>
</dbReference>
<keyword evidence="9" id="KW-1185">Reference proteome</keyword>
<evidence type="ECO:0000256" key="1">
    <source>
        <dbReference type="ARBA" id="ARBA00010617"/>
    </source>
</evidence>
<evidence type="ECO:0000256" key="7">
    <source>
        <dbReference type="PIRSR" id="PIRSR602401-1"/>
    </source>
</evidence>
<evidence type="ECO:0000313" key="9">
    <source>
        <dbReference type="Proteomes" id="UP000039865"/>
    </source>
</evidence>
<dbReference type="GO" id="GO:0005506">
    <property type="term" value="F:iron ion binding"/>
    <property type="evidence" value="ECO:0007669"/>
    <property type="project" value="InterPro"/>
</dbReference>
<accession>A0A078AMW1</accession>
<keyword evidence="5 7" id="KW-0408">Iron</keyword>
<keyword evidence="2 7" id="KW-0349">Heme</keyword>
<evidence type="ECO:0000256" key="6">
    <source>
        <dbReference type="ARBA" id="ARBA00023033"/>
    </source>
</evidence>
<organism evidence="8 9">
    <name type="scientific">Stylonychia lemnae</name>
    <name type="common">Ciliate</name>
    <dbReference type="NCBI Taxonomy" id="5949"/>
    <lineage>
        <taxon>Eukaryota</taxon>
        <taxon>Sar</taxon>
        <taxon>Alveolata</taxon>
        <taxon>Ciliophora</taxon>
        <taxon>Intramacronucleata</taxon>
        <taxon>Spirotrichea</taxon>
        <taxon>Stichotrichia</taxon>
        <taxon>Sporadotrichida</taxon>
        <taxon>Oxytrichidae</taxon>
        <taxon>Stylonychinae</taxon>
        <taxon>Stylonychia</taxon>
    </lineage>
</organism>
<dbReference type="SUPFAM" id="SSF48264">
    <property type="entry name" value="Cytochrome P450"/>
    <property type="match status" value="1"/>
</dbReference>
<evidence type="ECO:0000256" key="4">
    <source>
        <dbReference type="ARBA" id="ARBA00023002"/>
    </source>
</evidence>
<dbReference type="OrthoDB" id="286446at2759"/>
<dbReference type="Gene3D" id="1.10.630.10">
    <property type="entry name" value="Cytochrome P450"/>
    <property type="match status" value="1"/>
</dbReference>
<protein>
    <submittedName>
        <fullName evidence="8">Cytochrome p450</fullName>
    </submittedName>
</protein>
<keyword evidence="3 7" id="KW-0479">Metal-binding</keyword>
<dbReference type="Pfam" id="PF00067">
    <property type="entry name" value="p450"/>
    <property type="match status" value="1"/>
</dbReference>